<dbReference type="RefSeq" id="WP_196192180.1">
    <property type="nucleotide sequence ID" value="NZ_JADPRT010000001.1"/>
</dbReference>
<dbReference type="Pfam" id="PF19631">
    <property type="entry name" value="Trypco2"/>
    <property type="match status" value="1"/>
</dbReference>
<evidence type="ECO:0000313" key="2">
    <source>
        <dbReference type="EMBL" id="MBF9067026.1"/>
    </source>
</evidence>
<name>A0A931FD00_9ACTN</name>
<reference evidence="2" key="1">
    <citation type="submission" date="2020-11" db="EMBL/GenBank/DDBJ databases">
        <title>Isolation and identification of active actinomycetes.</title>
        <authorList>
            <person name="Yu B."/>
        </authorList>
    </citation>
    <scope>NUCLEOTIDE SEQUENCE</scope>
    <source>
        <strain evidence="2">NEAU-YB345</strain>
    </source>
</reference>
<sequence>MDTGLPVDDLITVIKRAIKHANISDTDADRDLRVTSVYLHLHTVATASSGGGVDFRIPFVGMQLKIGGKVTHKDTHSIELTLVPEDLVEHEVRDGQVEAVLVDAIETLRRLVARAGVGEDPFVLKDSTVELVFAVEEDGTIALGFEGELKNEVTHTLRLGLGVPPGAA</sequence>
<proteinExistence type="predicted"/>
<organism evidence="2 3">
    <name type="scientific">Streptacidiphilus fuscans</name>
    <dbReference type="NCBI Taxonomy" id="2789292"/>
    <lineage>
        <taxon>Bacteria</taxon>
        <taxon>Bacillati</taxon>
        <taxon>Actinomycetota</taxon>
        <taxon>Actinomycetes</taxon>
        <taxon>Kitasatosporales</taxon>
        <taxon>Streptomycetaceae</taxon>
        <taxon>Streptacidiphilus</taxon>
    </lineage>
</organism>
<dbReference type="Proteomes" id="UP000657385">
    <property type="component" value="Unassembled WGS sequence"/>
</dbReference>
<comment type="caution">
    <text evidence="2">The sequence shown here is derived from an EMBL/GenBank/DDBJ whole genome shotgun (WGS) entry which is preliminary data.</text>
</comment>
<accession>A0A931FD00</accession>
<keyword evidence="3" id="KW-1185">Reference proteome</keyword>
<evidence type="ECO:0000313" key="3">
    <source>
        <dbReference type="Proteomes" id="UP000657385"/>
    </source>
</evidence>
<dbReference type="InterPro" id="IPR045608">
    <property type="entry name" value="Trypco2"/>
</dbReference>
<evidence type="ECO:0000259" key="1">
    <source>
        <dbReference type="Pfam" id="PF19631"/>
    </source>
</evidence>
<dbReference type="AlphaFoldDB" id="A0A931FD00"/>
<dbReference type="EMBL" id="JADPRT010000001">
    <property type="protein sequence ID" value="MBF9067026.1"/>
    <property type="molecule type" value="Genomic_DNA"/>
</dbReference>
<gene>
    <name evidence="2" type="ORF">I2501_03100</name>
</gene>
<protein>
    <recommendedName>
        <fullName evidence="1">Trypsin-co-occurring domain-containing protein</fullName>
    </recommendedName>
</protein>
<feature type="domain" description="Trypsin-co-occurring" evidence="1">
    <location>
        <begin position="6"/>
        <end position="84"/>
    </location>
</feature>